<name>A0A1B1Z2M9_9BACL</name>
<dbReference type="STRING" id="255247.ABE41_006445"/>
<dbReference type="RefSeq" id="WP_066287732.1">
    <property type="nucleotide sequence ID" value="NZ_CP016761.1"/>
</dbReference>
<protein>
    <recommendedName>
        <fullName evidence="4">YokE-like PH domain-containing protein</fullName>
    </recommendedName>
</protein>
<feature type="coiled-coil region" evidence="1">
    <location>
        <begin position="25"/>
        <end position="78"/>
    </location>
</feature>
<dbReference type="KEGG" id="far:ABE41_006445"/>
<proteinExistence type="predicted"/>
<sequence>MGIYQKICYKTEDLFVKLLTKKQDNVLVKEKVQTYRSNKEAAKEQKRIKRKQAAEERQQQLEAKKAKEKQEVVNLLKSLVNDSYTTYEFNEVKNNKVFFQSLIRSVFEPDEKGLTFLFCEFDKSSKKEIKGYLIATNKRVWFINKSLDFQQKFRYQTIRDIKWFNDGMLEKGLYMQYGVKRLEFDEIFDKEQMIRVGNTILNQI</sequence>
<gene>
    <name evidence="2" type="ORF">ABE41_006445</name>
</gene>
<dbReference type="EMBL" id="CP016761">
    <property type="protein sequence ID" value="ANX11641.1"/>
    <property type="molecule type" value="Genomic_DNA"/>
</dbReference>
<dbReference type="AlphaFoldDB" id="A0A1B1Z2M9"/>
<keyword evidence="1" id="KW-0175">Coiled coil</keyword>
<accession>A0A1B1Z2M9</accession>
<evidence type="ECO:0000256" key="1">
    <source>
        <dbReference type="SAM" id="Coils"/>
    </source>
</evidence>
<evidence type="ECO:0008006" key="4">
    <source>
        <dbReference type="Google" id="ProtNLM"/>
    </source>
</evidence>
<dbReference type="OrthoDB" id="2943553at2"/>
<reference evidence="2 3" key="1">
    <citation type="submission" date="2016-08" db="EMBL/GenBank/DDBJ databases">
        <title>Complete genome sequence of Fictibacillus arsenicus G25-54, a strain with toxicity to nematodes and a potential arsenic-resistance activity.</title>
        <authorList>
            <person name="Zheng Z."/>
        </authorList>
    </citation>
    <scope>NUCLEOTIDE SEQUENCE [LARGE SCALE GENOMIC DNA]</scope>
    <source>
        <strain evidence="2 3">G25-54</strain>
    </source>
</reference>
<evidence type="ECO:0000313" key="3">
    <source>
        <dbReference type="Proteomes" id="UP000077412"/>
    </source>
</evidence>
<evidence type="ECO:0000313" key="2">
    <source>
        <dbReference type="EMBL" id="ANX11641.1"/>
    </source>
</evidence>
<organism evidence="2 3">
    <name type="scientific">Fictibacillus arsenicus</name>
    <dbReference type="NCBI Taxonomy" id="255247"/>
    <lineage>
        <taxon>Bacteria</taxon>
        <taxon>Bacillati</taxon>
        <taxon>Bacillota</taxon>
        <taxon>Bacilli</taxon>
        <taxon>Bacillales</taxon>
        <taxon>Fictibacillaceae</taxon>
        <taxon>Fictibacillus</taxon>
    </lineage>
</organism>
<keyword evidence="3" id="KW-1185">Reference proteome</keyword>
<dbReference type="Proteomes" id="UP000077412">
    <property type="component" value="Chromosome"/>
</dbReference>